<name>A0AA50KBQ6_9GAMM</name>
<dbReference type="Gene3D" id="2.40.10.220">
    <property type="entry name" value="predicted glycosyltransferase like domains"/>
    <property type="match status" value="1"/>
</dbReference>
<accession>A0AA50KBQ6</accession>
<dbReference type="EMBL" id="CP132914">
    <property type="protein sequence ID" value="WMB72315.1"/>
    <property type="molecule type" value="Genomic_DNA"/>
</dbReference>
<dbReference type="KEGG" id="sog:RA178_18125"/>
<gene>
    <name evidence="1" type="ORF">RA178_18125</name>
</gene>
<dbReference type="Proteomes" id="UP001236800">
    <property type="component" value="Chromosome"/>
</dbReference>
<sequence length="212" mass="24026">MMDEPRLSAEELACFSELFSQTRVGTALTNDPLVNHVLTVTTEVPQVIASILGKAKLTLLAEVGPYKLWFPLLMKVDDFGQFQPTLGVPEVLDASGVERSWRLTQADDVWIFDHDQGEQWSVASLSSSGMAIRAKSQQQFKQLLGSKDLQLQLPNGETMRVDIEPIRSEKGLAFVKFQAETEEREALRQFLFSRHRSQHAQLYRDLRYTQAT</sequence>
<dbReference type="GeneID" id="301341142"/>
<reference evidence="1" key="1">
    <citation type="submission" date="2023-08" db="EMBL/GenBank/DDBJ databases">
        <title>Complete genome sequence of Shewanella oncorhynchi Z-P2, a siderophore putrebactin-producing bacterium.</title>
        <authorList>
            <person name="Zhang Y."/>
        </authorList>
    </citation>
    <scope>NUCLEOTIDE SEQUENCE</scope>
    <source>
        <strain evidence="1">Z-P2</strain>
    </source>
</reference>
<evidence type="ECO:0008006" key="2">
    <source>
        <dbReference type="Google" id="ProtNLM"/>
    </source>
</evidence>
<dbReference type="AlphaFoldDB" id="A0AA50KBQ6"/>
<protein>
    <recommendedName>
        <fullName evidence="2">PilZ domain-containing protein</fullName>
    </recommendedName>
</protein>
<organism evidence="1">
    <name type="scientific">Shewanella oncorhynchi</name>
    <dbReference type="NCBI Taxonomy" id="2726434"/>
    <lineage>
        <taxon>Bacteria</taxon>
        <taxon>Pseudomonadati</taxon>
        <taxon>Pseudomonadota</taxon>
        <taxon>Gammaproteobacteria</taxon>
        <taxon>Alteromonadales</taxon>
        <taxon>Shewanellaceae</taxon>
        <taxon>Shewanella</taxon>
    </lineage>
</organism>
<evidence type="ECO:0000313" key="1">
    <source>
        <dbReference type="EMBL" id="WMB72315.1"/>
    </source>
</evidence>
<dbReference type="RefSeq" id="WP_306683177.1">
    <property type="nucleotide sequence ID" value="NZ_CP132914.1"/>
</dbReference>
<proteinExistence type="predicted"/>